<feature type="domain" description="TonB-dependent receptor plug" evidence="1">
    <location>
        <begin position="216"/>
        <end position="285"/>
    </location>
</feature>
<dbReference type="InterPro" id="IPR012910">
    <property type="entry name" value="Plug_dom"/>
</dbReference>
<dbReference type="InterPro" id="IPR008969">
    <property type="entry name" value="CarboxyPept-like_regulatory"/>
</dbReference>
<keyword evidence="2" id="KW-0675">Receptor</keyword>
<name>A0A3B0V9M7_9ZZZZ</name>
<organism evidence="2">
    <name type="scientific">hydrothermal vent metagenome</name>
    <dbReference type="NCBI Taxonomy" id="652676"/>
    <lineage>
        <taxon>unclassified sequences</taxon>
        <taxon>metagenomes</taxon>
        <taxon>ecological metagenomes</taxon>
    </lineage>
</organism>
<dbReference type="InterPro" id="IPR037066">
    <property type="entry name" value="Plug_dom_sf"/>
</dbReference>
<reference evidence="2" key="1">
    <citation type="submission" date="2018-06" db="EMBL/GenBank/DDBJ databases">
        <authorList>
            <person name="Zhirakovskaya E."/>
        </authorList>
    </citation>
    <scope>NUCLEOTIDE SEQUENCE</scope>
</reference>
<dbReference type="Gene3D" id="2.60.40.1120">
    <property type="entry name" value="Carboxypeptidase-like, regulatory domain"/>
    <property type="match status" value="1"/>
</dbReference>
<gene>
    <name evidence="2" type="ORF">MNBD_BACTEROID06-131</name>
</gene>
<evidence type="ECO:0000259" key="1">
    <source>
        <dbReference type="Pfam" id="PF07715"/>
    </source>
</evidence>
<protein>
    <submittedName>
        <fullName evidence="2">TonB-dependent receptor</fullName>
    </submittedName>
</protein>
<dbReference type="Pfam" id="PF07715">
    <property type="entry name" value="Plug"/>
    <property type="match status" value="1"/>
</dbReference>
<dbReference type="SUPFAM" id="SSF49464">
    <property type="entry name" value="Carboxypeptidase regulatory domain-like"/>
    <property type="match status" value="1"/>
</dbReference>
<dbReference type="Gene3D" id="2.170.130.10">
    <property type="entry name" value="TonB-dependent receptor, plug domain"/>
    <property type="match status" value="1"/>
</dbReference>
<feature type="non-terminal residue" evidence="2">
    <location>
        <position position="495"/>
    </location>
</feature>
<dbReference type="EMBL" id="UOES01000438">
    <property type="protein sequence ID" value="VAW28686.1"/>
    <property type="molecule type" value="Genomic_DNA"/>
</dbReference>
<evidence type="ECO:0000313" key="2">
    <source>
        <dbReference type="EMBL" id="VAW28686.1"/>
    </source>
</evidence>
<dbReference type="SUPFAM" id="SSF56935">
    <property type="entry name" value="Porins"/>
    <property type="match status" value="1"/>
</dbReference>
<dbReference type="AlphaFoldDB" id="A0A3B0V9M7"/>
<proteinExistence type="predicted"/>
<sequence length="495" mass="55154">MAVKSTSFGQAGNLNHPISINATGISLREFLIAVEEQSNLPFAFNPGKIPLDVRVTYSANKQPLKSVLDFIASEFGLKYEQVERQIALLPNPELPPLSFNLNGNIIDEQTGEQLIGATIQVDGLNLGAITNGYGFYSISLPYGKHSLVISYMGYEVKTDSINLIANTSLSLHLNQSTPQLKEIIVKGYKPPKVTLVQTGKISILPKSVAESPMAYGENDVIKSLERIPGIKPQSEGSTFFYVRGGKKDQNLILIDDAPIYNPSHLIGLYSTIVPENTNSIDVYKSDFPISKGGRLSSVIDIKLKEGNKNRISGWGNVGILSTQLGIEGPLKKGLNSFVLSGRVSRIKWLVRKEMPNIEKFNFYDLTGKVNFELKDKNKLYFSFYTGSDKYIDKKSGLEWANFNGSIRWNKIINENTFVNSTFYGSNYEYIFHTNRGINEFWRSRIGEIGLKTNFTTFINTKQELNWGFNLTGRTINPGNLSSSRTIPDDLVVSVK</sequence>
<dbReference type="Pfam" id="PF13715">
    <property type="entry name" value="CarbopepD_reg_2"/>
    <property type="match status" value="1"/>
</dbReference>
<accession>A0A3B0V9M7</accession>